<dbReference type="PANTHER" id="PTHR33744:SF1">
    <property type="entry name" value="DNA-BINDING TRANSCRIPTIONAL ACTIVATOR ADER"/>
    <property type="match status" value="1"/>
</dbReference>
<dbReference type="InterPro" id="IPR051448">
    <property type="entry name" value="CdaR-like_regulators"/>
</dbReference>
<organism evidence="2 3">
    <name type="scientific">Streptomyces crystallinus</name>
    <dbReference type="NCBI Taxonomy" id="68191"/>
    <lineage>
        <taxon>Bacteria</taxon>
        <taxon>Bacillati</taxon>
        <taxon>Actinomycetota</taxon>
        <taxon>Actinomycetes</taxon>
        <taxon>Kitasatosporales</taxon>
        <taxon>Streptomycetaceae</taxon>
        <taxon>Streptomyces</taxon>
    </lineage>
</organism>
<dbReference type="Proteomes" id="UP001500668">
    <property type="component" value="Unassembled WGS sequence"/>
</dbReference>
<dbReference type="EMBL" id="BAAACA010000038">
    <property type="protein sequence ID" value="GAA0617706.1"/>
    <property type="molecule type" value="Genomic_DNA"/>
</dbReference>
<reference evidence="3" key="1">
    <citation type="journal article" date="2019" name="Int. J. Syst. Evol. Microbiol.">
        <title>The Global Catalogue of Microorganisms (GCM) 10K type strain sequencing project: providing services to taxonomists for standard genome sequencing and annotation.</title>
        <authorList>
            <consortium name="The Broad Institute Genomics Platform"/>
            <consortium name="The Broad Institute Genome Sequencing Center for Infectious Disease"/>
            <person name="Wu L."/>
            <person name="Ma J."/>
        </authorList>
    </citation>
    <scope>NUCLEOTIDE SEQUENCE [LARGE SCALE GENOMIC DNA]</scope>
    <source>
        <strain evidence="3">JCM 5067</strain>
    </source>
</reference>
<evidence type="ECO:0000259" key="1">
    <source>
        <dbReference type="Pfam" id="PF13556"/>
    </source>
</evidence>
<dbReference type="Pfam" id="PF13556">
    <property type="entry name" value="HTH_30"/>
    <property type="match status" value="2"/>
</dbReference>
<comment type="caution">
    <text evidence="2">The sequence shown here is derived from an EMBL/GenBank/DDBJ whole genome shotgun (WGS) entry which is preliminary data.</text>
</comment>
<gene>
    <name evidence="2" type="ORF">GCM10010394_54920</name>
</gene>
<dbReference type="Gene3D" id="1.10.10.2840">
    <property type="entry name" value="PucR C-terminal helix-turn-helix domain"/>
    <property type="match status" value="2"/>
</dbReference>
<evidence type="ECO:0000313" key="2">
    <source>
        <dbReference type="EMBL" id="GAA0617706.1"/>
    </source>
</evidence>
<dbReference type="RefSeq" id="WP_344077849.1">
    <property type="nucleotide sequence ID" value="NZ_BAAACA010000038.1"/>
</dbReference>
<protein>
    <recommendedName>
        <fullName evidence="1">PucR C-terminal helix-turn-helix domain-containing protein</fullName>
    </recommendedName>
</protein>
<name>A0ABP3RUG3_9ACTN</name>
<dbReference type="InterPro" id="IPR042070">
    <property type="entry name" value="PucR_C-HTH_sf"/>
</dbReference>
<evidence type="ECO:0000313" key="3">
    <source>
        <dbReference type="Proteomes" id="UP001500668"/>
    </source>
</evidence>
<feature type="domain" description="PucR C-terminal helix-turn-helix" evidence="1">
    <location>
        <begin position="301"/>
        <end position="356"/>
    </location>
</feature>
<feature type="domain" description="PucR C-terminal helix-turn-helix" evidence="1">
    <location>
        <begin position="403"/>
        <end position="457"/>
    </location>
</feature>
<dbReference type="PANTHER" id="PTHR33744">
    <property type="entry name" value="CARBOHYDRATE DIACID REGULATOR"/>
    <property type="match status" value="1"/>
</dbReference>
<keyword evidence="3" id="KW-1185">Reference proteome</keyword>
<sequence length="483" mass="50686">MTTGAGATAPTTPGRATAYQVVRRLQRAAAHSEARLIAEAATLAGGWAVLVDRGGRAVQAHPVEAASRGVRAAAHPLAHRHLAVRKTVDATLVIAPGPAASPTRTGLIQSATIDLLRVRGVARHAEELHRQEQRQHRAVLALLLAGQARLAVGVLGCDALSHATVYRLSGEAAEAAYGDLWHRVRPPGPAASPRTLVGLQGMDLTVVALHGAEGDLHRRRDLLARLAQRYRLTGGASEPVLLDMAATAWLEASTARSGARAGHLAPTAGLGDQGLLHVIPSGRLASWSAAVLRPLSGEQRKALEACLRSGSAAAAASALTVSEGTVRQRLRTAGSALGVDLDDPSAQALLLLAVRAPTAQTGPVPARRLRVRPGVPGELLSAERAHRWASALLKPLDRPLRIALRCWLLHRARTAPAAAELNLSRSTLTQWLARCGRALQLDLASAAVRAELHLAVETVAGDDDVPEALPRRGGRTYGARRPG</sequence>
<dbReference type="InterPro" id="IPR025736">
    <property type="entry name" value="PucR_C-HTH_dom"/>
</dbReference>
<proteinExistence type="predicted"/>
<accession>A0ABP3RUG3</accession>